<dbReference type="RefSeq" id="WP_168058428.1">
    <property type="nucleotide sequence ID" value="NZ_VTOW01000001.1"/>
</dbReference>
<dbReference type="Proteomes" id="UP000534783">
    <property type="component" value="Unassembled WGS sequence"/>
</dbReference>
<proteinExistence type="predicted"/>
<feature type="chain" id="PRO_5030664655" description="Conjugal transfer mating pair stabilization protein TraN" evidence="1">
    <location>
        <begin position="24"/>
        <end position="359"/>
    </location>
</feature>
<evidence type="ECO:0000313" key="2">
    <source>
        <dbReference type="EMBL" id="NKE70165.1"/>
    </source>
</evidence>
<accession>A0A7X6IA90</accession>
<evidence type="ECO:0000256" key="1">
    <source>
        <dbReference type="SAM" id="SignalP"/>
    </source>
</evidence>
<organism evidence="2 3">
    <name type="scientific">Candidatus Manganitrophus noduliformans</name>
    <dbReference type="NCBI Taxonomy" id="2606439"/>
    <lineage>
        <taxon>Bacteria</taxon>
        <taxon>Pseudomonadati</taxon>
        <taxon>Nitrospirota</taxon>
        <taxon>Nitrospiria</taxon>
        <taxon>Candidatus Troglogloeales</taxon>
        <taxon>Candidatus Manganitrophaceae</taxon>
        <taxon>Candidatus Manganitrophus</taxon>
    </lineage>
</organism>
<name>A0A7X6IA90_9BACT</name>
<keyword evidence="3" id="KW-1185">Reference proteome</keyword>
<evidence type="ECO:0008006" key="4">
    <source>
        <dbReference type="Google" id="ProtNLM"/>
    </source>
</evidence>
<dbReference type="AlphaFoldDB" id="A0A7X6IA90"/>
<dbReference type="InterPro" id="IPR014121">
    <property type="entry name" value="TraN_Ftype"/>
</dbReference>
<dbReference type="Pfam" id="PF06986">
    <property type="entry name" value="F_T4SS_TraN"/>
    <property type="match status" value="1"/>
</dbReference>
<evidence type="ECO:0000313" key="3">
    <source>
        <dbReference type="Proteomes" id="UP000534783"/>
    </source>
</evidence>
<keyword evidence="1" id="KW-0732">Signal</keyword>
<feature type="signal peptide" evidence="1">
    <location>
        <begin position="1"/>
        <end position="23"/>
    </location>
</feature>
<reference evidence="2 3" key="1">
    <citation type="journal article" date="2020" name="Nature">
        <title>Bacterial chemolithoautotrophy via manganese oxidation.</title>
        <authorList>
            <person name="Yu H."/>
            <person name="Leadbetter J.R."/>
        </authorList>
    </citation>
    <scope>NUCLEOTIDE SEQUENCE [LARGE SCALE GENOMIC DNA]</scope>
    <source>
        <strain evidence="2 3">Mn-1</strain>
    </source>
</reference>
<comment type="caution">
    <text evidence="2">The sequence shown here is derived from an EMBL/GenBank/DDBJ whole genome shotgun (WGS) entry which is preliminary data.</text>
</comment>
<dbReference type="EMBL" id="VTOW01000001">
    <property type="protein sequence ID" value="NKE70165.1"/>
    <property type="molecule type" value="Genomic_DNA"/>
</dbReference>
<sequence length="359" mass="38775">MKMIRLLVMAVAFGLLLVEPSYAVNFVCGEDTNGNGAVSDPGETASCASTPEGPLCPLGATPCSASRTAATCPPDGSLNTVSDRCEAPRRFHLHRRFLIHWHCPSNYTYDSAGGVCTATPSCATGMYDPAEDQCLQGYSCPLGPQYACMNNAGTYQCSSNACVDLDAAPPQTVTPNLTSYQNNGQADPNTGLCQGPVFIFNGKGSECRPPGAGTSFFNCCSNGSGDFLVFKKHCTDAEWSTNAARDAESCHYVGDYCKTEWPLVGCVQKAEVYCCFNSKLGRMIQEQGRGQLQKFAPDGQWGTTDSPNCVGFAPEEMQMLDFSRMDLSEYFANISSKSQSQINQGMENKVNEFYQNLRP</sequence>
<gene>
    <name evidence="2" type="ORF">MNODULE_05335</name>
</gene>
<protein>
    <recommendedName>
        <fullName evidence="4">Conjugal transfer mating pair stabilization protein TraN</fullName>
    </recommendedName>
</protein>